<dbReference type="InterPro" id="IPR050300">
    <property type="entry name" value="GDXG_lipolytic_enzyme"/>
</dbReference>
<name>A0A3B0BVU5_9ACTN</name>
<dbReference type="InterPro" id="IPR029058">
    <property type="entry name" value="AB_hydrolase_fold"/>
</dbReference>
<dbReference type="EMBL" id="RBAM01000001">
    <property type="protein sequence ID" value="RKN77495.1"/>
    <property type="molecule type" value="Genomic_DNA"/>
</dbReference>
<sequence>MSGGGVFSRGGWIVGDLDTHDNVCRRLCRDLEAVVVSVGYRLAPEHPFPAGYDDCLAVARHVAAHRARFGGGPLALAGDSASADFAAAVALALRDDGTPVAAQLLACPATDLQWPHRVSLDGGERHRAPADRSRV</sequence>
<dbReference type="Gene3D" id="3.40.50.1820">
    <property type="entry name" value="alpha/beta hydrolase"/>
    <property type="match status" value="1"/>
</dbReference>
<dbReference type="RefSeq" id="WP_120753109.1">
    <property type="nucleotide sequence ID" value="NZ_JBFADQ010000006.1"/>
</dbReference>
<organism evidence="3 4">
    <name type="scientific">Streptomyces klenkii</name>
    <dbReference type="NCBI Taxonomy" id="1420899"/>
    <lineage>
        <taxon>Bacteria</taxon>
        <taxon>Bacillati</taxon>
        <taxon>Actinomycetota</taxon>
        <taxon>Actinomycetes</taxon>
        <taxon>Kitasatosporales</taxon>
        <taxon>Streptomycetaceae</taxon>
        <taxon>Streptomyces</taxon>
    </lineage>
</organism>
<evidence type="ECO:0000313" key="4">
    <source>
        <dbReference type="Proteomes" id="UP000270343"/>
    </source>
</evidence>
<feature type="domain" description="Alpha/beta hydrolase fold-3" evidence="2">
    <location>
        <begin position="10"/>
        <end position="114"/>
    </location>
</feature>
<dbReference type="PANTHER" id="PTHR48081:SF8">
    <property type="entry name" value="ALPHA_BETA HYDROLASE FOLD-3 DOMAIN-CONTAINING PROTEIN-RELATED"/>
    <property type="match status" value="1"/>
</dbReference>
<gene>
    <name evidence="3" type="ORF">D7231_01880</name>
</gene>
<keyword evidence="4" id="KW-1185">Reference proteome</keyword>
<dbReference type="Proteomes" id="UP000270343">
    <property type="component" value="Unassembled WGS sequence"/>
</dbReference>
<dbReference type="AlphaFoldDB" id="A0A3B0BVU5"/>
<evidence type="ECO:0000256" key="1">
    <source>
        <dbReference type="ARBA" id="ARBA00022801"/>
    </source>
</evidence>
<dbReference type="SUPFAM" id="SSF53474">
    <property type="entry name" value="alpha/beta-Hydrolases"/>
    <property type="match status" value="1"/>
</dbReference>
<dbReference type="OrthoDB" id="128186at2"/>
<proteinExistence type="predicted"/>
<dbReference type="Pfam" id="PF07859">
    <property type="entry name" value="Abhydrolase_3"/>
    <property type="match status" value="1"/>
</dbReference>
<protein>
    <recommendedName>
        <fullName evidence="2">Alpha/beta hydrolase fold-3 domain-containing protein</fullName>
    </recommendedName>
</protein>
<comment type="caution">
    <text evidence="3">The sequence shown here is derived from an EMBL/GenBank/DDBJ whole genome shotgun (WGS) entry which is preliminary data.</text>
</comment>
<dbReference type="GO" id="GO:0016787">
    <property type="term" value="F:hydrolase activity"/>
    <property type="evidence" value="ECO:0007669"/>
    <property type="project" value="UniProtKB-KW"/>
</dbReference>
<dbReference type="PANTHER" id="PTHR48081">
    <property type="entry name" value="AB HYDROLASE SUPERFAMILY PROTEIN C4A8.06C"/>
    <property type="match status" value="1"/>
</dbReference>
<keyword evidence="1" id="KW-0378">Hydrolase</keyword>
<evidence type="ECO:0000259" key="2">
    <source>
        <dbReference type="Pfam" id="PF07859"/>
    </source>
</evidence>
<accession>A0A3B0BVU5</accession>
<evidence type="ECO:0000313" key="3">
    <source>
        <dbReference type="EMBL" id="RKN77495.1"/>
    </source>
</evidence>
<reference evidence="3 4" key="1">
    <citation type="journal article" date="2015" name="Antonie Van Leeuwenhoek">
        <title>Streptomyces klenkii sp. nov., isolated from deep marine sediment.</title>
        <authorList>
            <person name="Veyisoglu A."/>
            <person name="Sahin N."/>
        </authorList>
    </citation>
    <scope>NUCLEOTIDE SEQUENCE [LARGE SCALE GENOMIC DNA]</scope>
    <source>
        <strain evidence="3 4">KCTC 29202</strain>
    </source>
</reference>
<dbReference type="InterPro" id="IPR013094">
    <property type="entry name" value="AB_hydrolase_3"/>
</dbReference>